<keyword evidence="4" id="KW-1185">Reference proteome</keyword>
<comment type="caution">
    <text evidence="3">The sequence shown here is derived from an EMBL/GenBank/DDBJ whole genome shotgun (WGS) entry which is preliminary data.</text>
</comment>
<dbReference type="Proteomes" id="UP000192610">
    <property type="component" value="Unassembled WGS sequence"/>
</dbReference>
<evidence type="ECO:0000259" key="2">
    <source>
        <dbReference type="Pfam" id="PF13817"/>
    </source>
</evidence>
<dbReference type="Pfam" id="PF03050">
    <property type="entry name" value="DDE_Tnp_IS66"/>
    <property type="match status" value="1"/>
</dbReference>
<dbReference type="PANTHER" id="PTHR33678:SF1">
    <property type="entry name" value="BLL1576 PROTEIN"/>
    <property type="match status" value="1"/>
</dbReference>
<dbReference type="NCBIfam" id="NF033517">
    <property type="entry name" value="transpos_IS66"/>
    <property type="match status" value="1"/>
</dbReference>
<dbReference type="PANTHER" id="PTHR33678">
    <property type="entry name" value="BLL1576 PROTEIN"/>
    <property type="match status" value="1"/>
</dbReference>
<gene>
    <name evidence="3" type="ORF">A4H97_00005</name>
</gene>
<evidence type="ECO:0000259" key="1">
    <source>
        <dbReference type="Pfam" id="PF03050"/>
    </source>
</evidence>
<feature type="domain" description="Transposase IS66 C-terminal" evidence="2">
    <location>
        <begin position="350"/>
        <end position="387"/>
    </location>
</feature>
<feature type="domain" description="Transposase IS66 central" evidence="1">
    <location>
        <begin position="63"/>
        <end position="343"/>
    </location>
</feature>
<accession>A0A1V9FCT1</accession>
<dbReference type="InterPro" id="IPR052344">
    <property type="entry name" value="Transposase-related"/>
</dbReference>
<organism evidence="3 4">
    <name type="scientific">Niastella yeongjuensis</name>
    <dbReference type="NCBI Taxonomy" id="354355"/>
    <lineage>
        <taxon>Bacteria</taxon>
        <taxon>Pseudomonadati</taxon>
        <taxon>Bacteroidota</taxon>
        <taxon>Chitinophagia</taxon>
        <taxon>Chitinophagales</taxon>
        <taxon>Chitinophagaceae</taxon>
        <taxon>Niastella</taxon>
    </lineage>
</organism>
<dbReference type="STRING" id="354355.SAMN05660816_00950"/>
<dbReference type="Pfam" id="PF13817">
    <property type="entry name" value="DDE_Tnp_IS66_C"/>
    <property type="match status" value="1"/>
</dbReference>
<dbReference type="AlphaFoldDB" id="A0A1V9FCT1"/>
<dbReference type="InterPro" id="IPR004291">
    <property type="entry name" value="Transposase_IS66_central"/>
</dbReference>
<name>A0A1V9FCT1_9BACT</name>
<evidence type="ECO:0000313" key="4">
    <source>
        <dbReference type="Proteomes" id="UP000192610"/>
    </source>
</evidence>
<evidence type="ECO:0000313" key="3">
    <source>
        <dbReference type="EMBL" id="OQP56174.1"/>
    </source>
</evidence>
<dbReference type="EMBL" id="LVXG01000001">
    <property type="protein sequence ID" value="OQP56174.1"/>
    <property type="molecule type" value="Genomic_DNA"/>
</dbReference>
<protein>
    <submittedName>
        <fullName evidence="3">Uncharacterized protein</fullName>
    </submittedName>
</protein>
<sequence length="404" mass="46782">MEPKEDVSHCQKVGEEIIETLDYQPGELIVNRIVIPQYRCSVENKSGATRLVQADRPSRAIQRSIADPGLLALIIIDKFIDALPLNRQLERFKRHGIQIPYSTIADWVRLVAEAIEPLAEALLREMWRYNYWHADETGIAVLDNTKKKDTHQGYFWTYKAGNAPLIYYDYQPGRDSERPQEILSQFKGHLQTDGYNAYAKLENKSIIGFYCMAHARRKIFDALTNDKARAEYVLAEMHKLYEIEEVCRIQQLSIEQIKEKRSKEALPILQGLGEWMKKEYEQLRPKTAIAQAFAYSIKRWEGLSLYATTGNLHIDNNAIERCMRTVAIGRKNYLFCGSHEAAKRAGRLYSLLVTCKLNDVNPYEWLKDVLSQNIQEIPINKIKELLPNNWKKNRQQTATDQTMA</sequence>
<reference evidence="4" key="1">
    <citation type="submission" date="2016-04" db="EMBL/GenBank/DDBJ databases">
        <authorList>
            <person name="Chen L."/>
            <person name="Zhuang W."/>
            <person name="Wang G."/>
        </authorList>
    </citation>
    <scope>NUCLEOTIDE SEQUENCE [LARGE SCALE GENOMIC DNA]</scope>
    <source>
        <strain evidence="4">17621</strain>
    </source>
</reference>
<dbReference type="InterPro" id="IPR039552">
    <property type="entry name" value="IS66_C"/>
</dbReference>
<proteinExistence type="predicted"/>